<dbReference type="GO" id="GO:0004197">
    <property type="term" value="F:cysteine-type endopeptidase activity"/>
    <property type="evidence" value="ECO:0007669"/>
    <property type="project" value="InterPro"/>
</dbReference>
<sequence length="453" mass="50947">MGNASCCSSNDGRPEFETLTAAARGVVGQKKALLVGLNYRNTRAELHGCINDVNNMQTVLVQQYGFKLEDIMMLNEDQDKSKWPYKKVIMEGLQWLYQGAKDGDLLFFHYSGHGSTYQLDKKAMAADAICPLDCLDKQWPEAVILDTEIHEKLYDPLPKGCKAVCIFDCCHSATVANLCETMVVKEGPMTAARKAELVKELTDQKNKAAAKVRFYNEINSGKLDIKKKTREEMIKLMEAHQFPKRGPYYDDDEANYNYLIGLSISHLFKSSVEKDEAILERKTKALAHVESLKPGEGAQIYVGNLEEEQQTAYTKSHSSTNREIRLRYLPQPKMDQDEDAGTTKPLGTGLRDVLRKAKYEDHQLWVFSGCQDDQTSADAHVDGIYQGAFTWALIKALKSDGYMESYSNLLLQIKSNLEGGSYKQVPALSTTRKTYLDYGFCGKLREGVTGTER</sequence>
<proteinExistence type="inferred from homology"/>
<dbReference type="SUPFAM" id="SSF56719">
    <property type="entry name" value="Type II DNA topoisomerase"/>
    <property type="match status" value="1"/>
</dbReference>
<dbReference type="AlphaFoldDB" id="A0A812WGJ3"/>
<keyword evidence="4" id="KW-1185">Reference proteome</keyword>
<dbReference type="InterPro" id="IPR013760">
    <property type="entry name" value="Topo_IIA-like_dom_sf"/>
</dbReference>
<accession>A0A812WGJ3</accession>
<dbReference type="Gene3D" id="3.40.50.12660">
    <property type="match status" value="2"/>
</dbReference>
<gene>
    <name evidence="3" type="primary">pca1</name>
    <name evidence="3" type="ORF">SPIL2461_LOCUS18718</name>
</gene>
<dbReference type="InterPro" id="IPR011600">
    <property type="entry name" value="Pept_C14_caspase"/>
</dbReference>
<dbReference type="GO" id="GO:0005524">
    <property type="term" value="F:ATP binding"/>
    <property type="evidence" value="ECO:0007669"/>
    <property type="project" value="InterPro"/>
</dbReference>
<dbReference type="PANTHER" id="PTHR48104">
    <property type="entry name" value="METACASPASE-4"/>
    <property type="match status" value="1"/>
</dbReference>
<evidence type="ECO:0000259" key="2">
    <source>
        <dbReference type="Pfam" id="PF00656"/>
    </source>
</evidence>
<dbReference type="Pfam" id="PF00656">
    <property type="entry name" value="Peptidase_C14"/>
    <property type="match status" value="1"/>
</dbReference>
<dbReference type="GO" id="GO:0003918">
    <property type="term" value="F:DNA topoisomerase type II (double strand cut, ATP-hydrolyzing) activity"/>
    <property type="evidence" value="ECO:0007669"/>
    <property type="project" value="InterPro"/>
</dbReference>
<evidence type="ECO:0000256" key="1">
    <source>
        <dbReference type="ARBA" id="ARBA00009005"/>
    </source>
</evidence>
<feature type="domain" description="Peptidase C14 caspase" evidence="2">
    <location>
        <begin position="30"/>
        <end position="431"/>
    </location>
</feature>
<name>A0A812WGJ3_SYMPI</name>
<comment type="similarity">
    <text evidence="1">Belongs to the peptidase C14B family.</text>
</comment>
<dbReference type="EMBL" id="CAJNIZ010044018">
    <property type="protein sequence ID" value="CAE7675577.1"/>
    <property type="molecule type" value="Genomic_DNA"/>
</dbReference>
<dbReference type="InterPro" id="IPR050452">
    <property type="entry name" value="Metacaspase"/>
</dbReference>
<dbReference type="OrthoDB" id="3223806at2759"/>
<comment type="caution">
    <text evidence="3">The sequence shown here is derived from an EMBL/GenBank/DDBJ whole genome shotgun (WGS) entry which is preliminary data.</text>
</comment>
<dbReference type="PANTHER" id="PTHR48104:SF30">
    <property type="entry name" value="METACASPASE-1"/>
    <property type="match status" value="1"/>
</dbReference>
<evidence type="ECO:0000313" key="4">
    <source>
        <dbReference type="Proteomes" id="UP000649617"/>
    </source>
</evidence>
<dbReference type="GO" id="GO:0005737">
    <property type="term" value="C:cytoplasm"/>
    <property type="evidence" value="ECO:0007669"/>
    <property type="project" value="TreeGrafter"/>
</dbReference>
<evidence type="ECO:0000313" key="3">
    <source>
        <dbReference type="EMBL" id="CAE7675577.1"/>
    </source>
</evidence>
<organism evidence="3 4">
    <name type="scientific">Symbiodinium pilosum</name>
    <name type="common">Dinoflagellate</name>
    <dbReference type="NCBI Taxonomy" id="2952"/>
    <lineage>
        <taxon>Eukaryota</taxon>
        <taxon>Sar</taxon>
        <taxon>Alveolata</taxon>
        <taxon>Dinophyceae</taxon>
        <taxon>Suessiales</taxon>
        <taxon>Symbiodiniaceae</taxon>
        <taxon>Symbiodinium</taxon>
    </lineage>
</organism>
<reference evidence="3" key="1">
    <citation type="submission" date="2021-02" db="EMBL/GenBank/DDBJ databases">
        <authorList>
            <person name="Dougan E. K."/>
            <person name="Rhodes N."/>
            <person name="Thang M."/>
            <person name="Chan C."/>
        </authorList>
    </citation>
    <scope>NUCLEOTIDE SEQUENCE</scope>
</reference>
<protein>
    <submittedName>
        <fullName evidence="3">Pca1 protein</fullName>
    </submittedName>
</protein>
<dbReference type="GO" id="GO:0006508">
    <property type="term" value="P:proteolysis"/>
    <property type="evidence" value="ECO:0007669"/>
    <property type="project" value="InterPro"/>
</dbReference>
<dbReference type="Proteomes" id="UP000649617">
    <property type="component" value="Unassembled WGS sequence"/>
</dbReference>